<dbReference type="GO" id="GO:0016791">
    <property type="term" value="F:phosphatase activity"/>
    <property type="evidence" value="ECO:0007669"/>
    <property type="project" value="TreeGrafter"/>
</dbReference>
<dbReference type="SUPFAM" id="SSF56784">
    <property type="entry name" value="HAD-like"/>
    <property type="match status" value="1"/>
</dbReference>
<dbReference type="EMBL" id="CAFBMC010000027">
    <property type="protein sequence ID" value="CAB4895559.1"/>
    <property type="molecule type" value="Genomic_DNA"/>
</dbReference>
<gene>
    <name evidence="1" type="ORF">UFOPK3495_00674</name>
    <name evidence="2" type="ORF">UFOPK4237_00422</name>
</gene>
<reference evidence="1" key="1">
    <citation type="submission" date="2020-05" db="EMBL/GenBank/DDBJ databases">
        <authorList>
            <person name="Chiriac C."/>
            <person name="Salcher M."/>
            <person name="Ghai R."/>
            <person name="Kavagutti S V."/>
        </authorList>
    </citation>
    <scope>NUCLEOTIDE SEQUENCE</scope>
</reference>
<organism evidence="1">
    <name type="scientific">freshwater metagenome</name>
    <dbReference type="NCBI Taxonomy" id="449393"/>
    <lineage>
        <taxon>unclassified sequences</taxon>
        <taxon>metagenomes</taxon>
        <taxon>ecological metagenomes</taxon>
    </lineage>
</organism>
<dbReference type="InterPro" id="IPR006357">
    <property type="entry name" value="HAD-SF_hydro_IIA"/>
</dbReference>
<proteinExistence type="predicted"/>
<dbReference type="PANTHER" id="PTHR19288">
    <property type="entry name" value="4-NITROPHENYLPHOSPHATASE-RELATED"/>
    <property type="match status" value="1"/>
</dbReference>
<name>A0A6J7FUD7_9ZZZZ</name>
<dbReference type="Gene3D" id="3.40.50.1000">
    <property type="entry name" value="HAD superfamily/HAD-like"/>
    <property type="match status" value="2"/>
</dbReference>
<dbReference type="EMBL" id="CAFBPZ010000017">
    <property type="protein sequence ID" value="CAB5036144.1"/>
    <property type="molecule type" value="Genomic_DNA"/>
</dbReference>
<dbReference type="InterPro" id="IPR023214">
    <property type="entry name" value="HAD_sf"/>
</dbReference>
<dbReference type="GO" id="GO:0005737">
    <property type="term" value="C:cytoplasm"/>
    <property type="evidence" value="ECO:0007669"/>
    <property type="project" value="TreeGrafter"/>
</dbReference>
<evidence type="ECO:0000313" key="2">
    <source>
        <dbReference type="EMBL" id="CAB5036144.1"/>
    </source>
</evidence>
<dbReference type="AlphaFoldDB" id="A0A6J7FUD7"/>
<evidence type="ECO:0000313" key="1">
    <source>
        <dbReference type="EMBL" id="CAB4895559.1"/>
    </source>
</evidence>
<dbReference type="PIRSF" id="PIRSF000915">
    <property type="entry name" value="PGP-type_phosphatase"/>
    <property type="match status" value="1"/>
</dbReference>
<dbReference type="InterPro" id="IPR036412">
    <property type="entry name" value="HAD-like_sf"/>
</dbReference>
<dbReference type="NCBIfam" id="TIGR01460">
    <property type="entry name" value="HAD-SF-IIA"/>
    <property type="match status" value="1"/>
</dbReference>
<accession>A0A6J7FUD7</accession>
<sequence>MSVGNHDVLLFDLDGVVYIGADIVPGAREAITSVLEQGARCVYVTNNASRTAFEVAQHLRQLGIPASDADVVTSSMAAASMIAALVPTGEVLAVGGEGVKAALRERGFTPVSKYSDSVVAVMQGFGQDVGWADLAEATFAVRAGLPWIATNLDSTFPSARGIAPGNGALVQVVAQTSGRVPDGVAGKPEPALLIEAIRRTGAKRPLMIGDRLDTDIAAGSRLGIPTLLVATGVSTLELGRNAVGDQRPTFMSSDLTCLLPNKSWIAVT</sequence>
<protein>
    <submittedName>
        <fullName evidence="1">Unannotated protein</fullName>
    </submittedName>
</protein>
<dbReference type="Pfam" id="PF13344">
    <property type="entry name" value="Hydrolase_6"/>
    <property type="match status" value="1"/>
</dbReference>
<dbReference type="PANTHER" id="PTHR19288:SF95">
    <property type="entry name" value="D-GLYCEROL 3-PHOSPHATE PHOSPHATASE"/>
    <property type="match status" value="1"/>
</dbReference>
<dbReference type="Pfam" id="PF13242">
    <property type="entry name" value="Hydrolase_like"/>
    <property type="match status" value="1"/>
</dbReference>